<gene>
    <name evidence="8" type="ORF">AVDCRST_MAG40-3204</name>
</gene>
<evidence type="ECO:0000256" key="3">
    <source>
        <dbReference type="ARBA" id="ARBA00012280"/>
    </source>
</evidence>
<feature type="region of interest" description="Disordered" evidence="6">
    <location>
        <begin position="1"/>
        <end position="22"/>
    </location>
</feature>
<evidence type="ECO:0000259" key="7">
    <source>
        <dbReference type="SMART" id="SM00861"/>
    </source>
</evidence>
<dbReference type="InterPro" id="IPR031717">
    <property type="entry name" value="ODO-1/KGD_C"/>
</dbReference>
<dbReference type="GO" id="GO:0006099">
    <property type="term" value="P:tricarboxylic acid cycle"/>
    <property type="evidence" value="ECO:0007669"/>
    <property type="project" value="TreeGrafter"/>
</dbReference>
<dbReference type="InterPro" id="IPR029061">
    <property type="entry name" value="THDP-binding"/>
</dbReference>
<reference evidence="8" key="1">
    <citation type="submission" date="2020-02" db="EMBL/GenBank/DDBJ databases">
        <authorList>
            <person name="Meier V. D."/>
        </authorList>
    </citation>
    <scope>NUCLEOTIDE SEQUENCE</scope>
    <source>
        <strain evidence="8">AVDCRST_MAG40</strain>
    </source>
</reference>
<dbReference type="Gene3D" id="3.40.50.12470">
    <property type="match status" value="1"/>
</dbReference>
<dbReference type="InterPro" id="IPR042179">
    <property type="entry name" value="KGD_C_sf"/>
</dbReference>
<dbReference type="SUPFAM" id="SSF52518">
    <property type="entry name" value="Thiamin diphosphate-binding fold (THDP-binding)"/>
    <property type="match status" value="2"/>
</dbReference>
<dbReference type="Pfam" id="PF16870">
    <property type="entry name" value="OxoGdeHyase_C"/>
    <property type="match status" value="1"/>
</dbReference>
<dbReference type="PIRSF" id="PIRSF000157">
    <property type="entry name" value="Oxoglu_dh_E1"/>
    <property type="match status" value="1"/>
</dbReference>
<proteinExistence type="predicted"/>
<dbReference type="PANTHER" id="PTHR23152">
    <property type="entry name" value="2-OXOGLUTARATE DEHYDROGENASE"/>
    <property type="match status" value="1"/>
</dbReference>
<comment type="function">
    <text evidence="2">E1 component of the 2-oxoglutarate dehydrogenase (OGDH) complex which catalyzes the decarboxylation of 2-oxoglutarate, the first step in the conversion of 2-oxoglutarate to succinyl-CoA and CO(2).</text>
</comment>
<dbReference type="InterPro" id="IPR011603">
    <property type="entry name" value="2oxoglutarate_DH_E1"/>
</dbReference>
<dbReference type="SMART" id="SM00861">
    <property type="entry name" value="Transket_pyr"/>
    <property type="match status" value="1"/>
</dbReference>
<protein>
    <recommendedName>
        <fullName evidence="3">oxoglutarate dehydrogenase (succinyl-transferring)</fullName>
        <ecNumber evidence="3">1.2.4.2</ecNumber>
    </recommendedName>
</protein>
<dbReference type="NCBIfam" id="NF008907">
    <property type="entry name" value="PRK12270.1"/>
    <property type="match status" value="1"/>
</dbReference>
<evidence type="ECO:0000256" key="4">
    <source>
        <dbReference type="ARBA" id="ARBA00023002"/>
    </source>
</evidence>
<dbReference type="InterPro" id="IPR005475">
    <property type="entry name" value="Transketolase-like_Pyr-bd"/>
</dbReference>
<evidence type="ECO:0000256" key="1">
    <source>
        <dbReference type="ARBA" id="ARBA00001964"/>
    </source>
</evidence>
<dbReference type="FunFam" id="3.40.50.970:FF:000036">
    <property type="entry name" value="2-oxoglutarate dehydrogenase E1 component"/>
    <property type="match status" value="1"/>
</dbReference>
<dbReference type="GO" id="GO:0030976">
    <property type="term" value="F:thiamine pyrophosphate binding"/>
    <property type="evidence" value="ECO:0007669"/>
    <property type="project" value="InterPro"/>
</dbReference>
<feature type="non-terminal residue" evidence="8">
    <location>
        <position position="1"/>
    </location>
</feature>
<sequence length="851" mass="93190">QFGHRSVRLDPLGSAPPGAPELEPAFHGVTEADLARVPASAIGMEGFDSAAEAIAMLRERYSSTVAYEFEHLADDEERRWLRQTIERGERARPLSRGEKVAMLERLAQVDGLETFLELAYKGKKRFSIEGTDALVPMLDMCISESGRRGAREVAISMAHRGRLNVLAHILEKPYATIFEEFEERRADANAADTTGDVKYHLGARGTREANGVEVTVVLVPNPSHLEVVNPVLNGVARARQRAAGAGAATFDEGRVVPVCIHGDAAFPGEGVVAETFNLSRLRGYRVGGVVHIIVNNQVGFTTDPIDSRSTYYSSDLAKGFEVPVVHVNGDDPEACIAAVRVATRYREKFRKDVVIDLVGYRRFGHNETDEPAITQPLLYKAIRAHPRPYQVYGARLVAEGVIPADGVDATAARVRQRLAEVHERFQKGEVDAPRHEPDDTSSAPPPPPMATAVPLERLRELNDAITRLPEGFTPQRAPQSELNKRRAALAAADGRVEFGHAESLAFATLAVEGLSVRLTGQDAERGTFAHRMAVLHDVNTGAEHAPLAQLGPDAGSIEIYNSPLSETAVMGFEYGYSVEQPRTLVLWEAQYGDFVNVGQPIIDQFIAADRAKWGQDSGLVLLLPHGYEGQGPEHSSARLERFLQMCAEGNMAVVYPSTAAQHFHLLRRQAHRDPRRPLVVMTPKSLLRRREATSPVAELAGGRFLPVIDDAAAAPSEVRRVVFCTGKMYHDLADARAKGAAPHVALVRVEELYPWPHAELQAVFERYAGVREVVWAQEEPRNMGAWTYAEPRLRALVGSQLGVRYVGRAERASPAEGYNSAHQVEQARIIAEALAEVVDAQGGRKSRAAAK</sequence>
<evidence type="ECO:0000256" key="6">
    <source>
        <dbReference type="SAM" id="MobiDB-lite"/>
    </source>
</evidence>
<dbReference type="AlphaFoldDB" id="A0A6J4MFA6"/>
<evidence type="ECO:0000256" key="2">
    <source>
        <dbReference type="ARBA" id="ARBA00003906"/>
    </source>
</evidence>
<dbReference type="Gene3D" id="3.40.50.970">
    <property type="match status" value="1"/>
</dbReference>
<dbReference type="CDD" id="cd02016">
    <property type="entry name" value="TPP_E1_OGDC_like"/>
    <property type="match status" value="1"/>
</dbReference>
<organism evidence="8">
    <name type="scientific">uncultured Gemmatimonadaceae bacterium</name>
    <dbReference type="NCBI Taxonomy" id="246130"/>
    <lineage>
        <taxon>Bacteria</taxon>
        <taxon>Pseudomonadati</taxon>
        <taxon>Gemmatimonadota</taxon>
        <taxon>Gemmatimonadia</taxon>
        <taxon>Gemmatimonadales</taxon>
        <taxon>Gemmatimonadaceae</taxon>
        <taxon>environmental samples</taxon>
    </lineage>
</organism>
<dbReference type="Pfam" id="PF00676">
    <property type="entry name" value="E1_dh"/>
    <property type="match status" value="1"/>
</dbReference>
<dbReference type="EMBL" id="CADCTX010000880">
    <property type="protein sequence ID" value="CAA9356528.1"/>
    <property type="molecule type" value="Genomic_DNA"/>
</dbReference>
<dbReference type="InterPro" id="IPR001017">
    <property type="entry name" value="DH_E1"/>
</dbReference>
<dbReference type="NCBIfam" id="NF006914">
    <property type="entry name" value="PRK09404.1"/>
    <property type="match status" value="1"/>
</dbReference>
<feature type="domain" description="Transketolase-like pyrimidine-binding" evidence="7">
    <location>
        <begin position="496"/>
        <end position="689"/>
    </location>
</feature>
<evidence type="ECO:0000256" key="5">
    <source>
        <dbReference type="ARBA" id="ARBA00023052"/>
    </source>
</evidence>
<dbReference type="GO" id="GO:0045252">
    <property type="term" value="C:oxoglutarate dehydrogenase complex"/>
    <property type="evidence" value="ECO:0007669"/>
    <property type="project" value="TreeGrafter"/>
</dbReference>
<feature type="region of interest" description="Disordered" evidence="6">
    <location>
        <begin position="424"/>
        <end position="451"/>
    </location>
</feature>
<evidence type="ECO:0000313" key="8">
    <source>
        <dbReference type="EMBL" id="CAA9356528.1"/>
    </source>
</evidence>
<feature type="compositionally biased region" description="Basic and acidic residues" evidence="6">
    <location>
        <begin position="424"/>
        <end position="438"/>
    </location>
</feature>
<comment type="cofactor">
    <cofactor evidence="1">
        <name>thiamine diphosphate</name>
        <dbReference type="ChEBI" id="CHEBI:58937"/>
    </cofactor>
</comment>
<dbReference type="NCBIfam" id="TIGR00239">
    <property type="entry name" value="2oxo_dh_E1"/>
    <property type="match status" value="1"/>
</dbReference>
<keyword evidence="5" id="KW-0786">Thiamine pyrophosphate</keyword>
<dbReference type="Gene3D" id="3.40.50.11610">
    <property type="entry name" value="Multifunctional 2-oxoglutarate metabolism enzyme, C-terminal domain"/>
    <property type="match status" value="1"/>
</dbReference>
<dbReference type="Pfam" id="PF02779">
    <property type="entry name" value="Transket_pyr"/>
    <property type="match status" value="1"/>
</dbReference>
<name>A0A6J4MFA6_9BACT</name>
<dbReference type="GO" id="GO:0005829">
    <property type="term" value="C:cytosol"/>
    <property type="evidence" value="ECO:0007669"/>
    <property type="project" value="TreeGrafter"/>
</dbReference>
<keyword evidence="4 8" id="KW-0560">Oxidoreductase</keyword>
<accession>A0A6J4MFA6</accession>
<dbReference type="EC" id="1.2.4.2" evidence="3"/>
<dbReference type="GO" id="GO:0004591">
    <property type="term" value="F:oxoglutarate dehydrogenase (succinyl-transferring) activity"/>
    <property type="evidence" value="ECO:0007669"/>
    <property type="project" value="UniProtKB-EC"/>
</dbReference>
<dbReference type="PANTHER" id="PTHR23152:SF4">
    <property type="entry name" value="2-OXOADIPATE DEHYDROGENASE COMPLEX COMPONENT E1"/>
    <property type="match status" value="1"/>
</dbReference>